<accession>A0AAE0RZG9</accession>
<dbReference type="AlphaFoldDB" id="A0AAE0RZG9"/>
<dbReference type="InterPro" id="IPR048502">
    <property type="entry name" value="NamZ_N"/>
</dbReference>
<reference evidence="4" key="1">
    <citation type="journal article" date="2021" name="Genome Biol. Evol.">
        <title>A High-Quality Reference Genome for a Parasitic Bivalve with Doubly Uniparental Inheritance (Bivalvia: Unionida).</title>
        <authorList>
            <person name="Smith C.H."/>
        </authorList>
    </citation>
    <scope>NUCLEOTIDE SEQUENCE</scope>
    <source>
        <strain evidence="4">CHS0354</strain>
    </source>
</reference>
<dbReference type="Proteomes" id="UP001195483">
    <property type="component" value="Unassembled WGS sequence"/>
</dbReference>
<proteinExistence type="predicted"/>
<comment type="caution">
    <text evidence="4">The sequence shown here is derived from an EMBL/GenBank/DDBJ whole genome shotgun (WGS) entry which is preliminary data.</text>
</comment>
<reference evidence="4" key="3">
    <citation type="submission" date="2023-05" db="EMBL/GenBank/DDBJ databases">
        <authorList>
            <person name="Smith C.H."/>
        </authorList>
    </citation>
    <scope>NUCLEOTIDE SEQUENCE</scope>
    <source>
        <strain evidence="4">CHS0354</strain>
        <tissue evidence="4">Mantle</tissue>
    </source>
</reference>
<keyword evidence="1" id="KW-0732">Signal</keyword>
<evidence type="ECO:0000313" key="4">
    <source>
        <dbReference type="EMBL" id="KAK3582607.1"/>
    </source>
</evidence>
<evidence type="ECO:0000256" key="1">
    <source>
        <dbReference type="SAM" id="SignalP"/>
    </source>
</evidence>
<protein>
    <recommendedName>
        <fullName evidence="6">DUF1343 domain-containing protein</fullName>
    </recommendedName>
</protein>
<feature type="domain" description="Peptidoglycan beta-N-acetylmuramidase NamZ C-terminal" evidence="3">
    <location>
        <begin position="258"/>
        <end position="399"/>
    </location>
</feature>
<dbReference type="InterPro" id="IPR008302">
    <property type="entry name" value="NamZ"/>
</dbReference>
<reference evidence="4" key="2">
    <citation type="journal article" date="2021" name="Genome Biol. Evol.">
        <title>Developing a high-quality reference genome for a parasitic bivalve with doubly uniparental inheritance (Bivalvia: Unionida).</title>
        <authorList>
            <person name="Smith C.H."/>
        </authorList>
    </citation>
    <scope>NUCLEOTIDE SEQUENCE</scope>
    <source>
        <strain evidence="4">CHS0354</strain>
        <tissue evidence="4">Mantle</tissue>
    </source>
</reference>
<dbReference type="Pfam" id="PF07075">
    <property type="entry name" value="NamZ_N"/>
    <property type="match status" value="1"/>
</dbReference>
<evidence type="ECO:0008006" key="6">
    <source>
        <dbReference type="Google" id="ProtNLM"/>
    </source>
</evidence>
<feature type="signal peptide" evidence="1">
    <location>
        <begin position="1"/>
        <end position="20"/>
    </location>
</feature>
<dbReference type="Gene3D" id="3.40.50.12170">
    <property type="entry name" value="Uncharacterised protein PF07075, DUF1343"/>
    <property type="match status" value="1"/>
</dbReference>
<dbReference type="InterPro" id="IPR048503">
    <property type="entry name" value="NamZ_C"/>
</dbReference>
<dbReference type="PANTHER" id="PTHR42915">
    <property type="entry name" value="HYPOTHETICAL 460 KDA PROTEIN IN FEUA-SIGW INTERGENIC REGION [PRECURSOR]"/>
    <property type="match status" value="1"/>
</dbReference>
<dbReference type="Gene3D" id="3.90.1150.140">
    <property type="match status" value="1"/>
</dbReference>
<dbReference type="EMBL" id="JAEAOA010001427">
    <property type="protein sequence ID" value="KAK3582607.1"/>
    <property type="molecule type" value="Genomic_DNA"/>
</dbReference>
<evidence type="ECO:0000313" key="5">
    <source>
        <dbReference type="Proteomes" id="UP001195483"/>
    </source>
</evidence>
<feature type="domain" description="Peptidoglycan beta-N-acetylmuramidase NamZ N-terminal" evidence="2">
    <location>
        <begin position="47"/>
        <end position="231"/>
    </location>
</feature>
<organism evidence="4 5">
    <name type="scientific">Potamilus streckersoni</name>
    <dbReference type="NCBI Taxonomy" id="2493646"/>
    <lineage>
        <taxon>Eukaryota</taxon>
        <taxon>Metazoa</taxon>
        <taxon>Spiralia</taxon>
        <taxon>Lophotrochozoa</taxon>
        <taxon>Mollusca</taxon>
        <taxon>Bivalvia</taxon>
        <taxon>Autobranchia</taxon>
        <taxon>Heteroconchia</taxon>
        <taxon>Palaeoheterodonta</taxon>
        <taxon>Unionida</taxon>
        <taxon>Unionoidea</taxon>
        <taxon>Unionidae</taxon>
        <taxon>Ambleminae</taxon>
        <taxon>Lampsilini</taxon>
        <taxon>Potamilus</taxon>
    </lineage>
</organism>
<evidence type="ECO:0000259" key="3">
    <source>
        <dbReference type="Pfam" id="PF20732"/>
    </source>
</evidence>
<dbReference type="GO" id="GO:0033922">
    <property type="term" value="F:peptidoglycan beta-N-acetylmuramidase activity"/>
    <property type="evidence" value="ECO:0007669"/>
    <property type="project" value="InterPro"/>
</dbReference>
<dbReference type="Pfam" id="PF20732">
    <property type="entry name" value="NamZ_C"/>
    <property type="match status" value="1"/>
</dbReference>
<sequence length="406" mass="45430">MKTAHPNIFLFACAVTFAFASTAFGQVTLGIDVLTSQKFDILSSKRVGLISNHSSLNAFGVPTHQLFIENNINLTAIFAPEHGFRMNKTAGETIPHQTWHNIPIFSLYGKTKTPTPDMLKNIDIFVFDLQDAGVRPFTFVSTMFLAMKAAARVNIPFVVLERPNPIGYFKQDGFSLDTTFRSFVSLVNIPFIHAMTTTEIAKHIQQTELPTLTLYIINMKNYIKESFLDELILSSNSTHLHSIMLPLSPNLTTQESLICYPISVLLEPTNVSEGRGTDKPFQIIGAPFINSDELILALPKPFFTGIELRPISFVPQSQYGKVNSPKYKGKQCYGIYFKITNRNEVKPFHAAVALLVTLVKQYPTSFKFNQPNFFDKLAGTNMLRLALNEGKSVDEILKLAHISIAK</sequence>
<evidence type="ECO:0000259" key="2">
    <source>
        <dbReference type="Pfam" id="PF07075"/>
    </source>
</evidence>
<name>A0AAE0RZG9_9BIVA</name>
<gene>
    <name evidence="4" type="ORF">CHS0354_024161</name>
</gene>
<keyword evidence="5" id="KW-1185">Reference proteome</keyword>
<dbReference type="PANTHER" id="PTHR42915:SF1">
    <property type="entry name" value="PEPTIDOGLYCAN BETA-N-ACETYLMURAMIDASE NAMZ"/>
    <property type="match status" value="1"/>
</dbReference>
<dbReference type="PIRSF" id="PIRSF016719">
    <property type="entry name" value="UCP016719"/>
    <property type="match status" value="1"/>
</dbReference>
<feature type="chain" id="PRO_5042050524" description="DUF1343 domain-containing protein" evidence="1">
    <location>
        <begin position="21"/>
        <end position="406"/>
    </location>
</feature>